<dbReference type="PANTHER" id="PTHR43080:SF2">
    <property type="entry name" value="CBS DOMAIN-CONTAINING PROTEIN"/>
    <property type="match status" value="1"/>
</dbReference>
<dbReference type="Gene3D" id="2.60.120.10">
    <property type="entry name" value="Jelly Rolls"/>
    <property type="match status" value="1"/>
</dbReference>
<dbReference type="PROSITE" id="PS50042">
    <property type="entry name" value="CNMP_BINDING_3"/>
    <property type="match status" value="1"/>
</dbReference>
<dbReference type="KEGG" id="gac:GACE_1989"/>
<evidence type="ECO:0000259" key="3">
    <source>
        <dbReference type="PROSITE" id="PS50042"/>
    </source>
</evidence>
<dbReference type="PROSITE" id="PS51371">
    <property type="entry name" value="CBS"/>
    <property type="match status" value="2"/>
</dbReference>
<reference evidence="5 6" key="1">
    <citation type="journal article" date="2015" name="Appl. Environ. Microbiol.">
        <title>The Geoglobus acetivorans genome: Fe(III) reduction, acetate utilization, autotrophic growth, and degradation of aromatic compounds in a hyperthermophilic archaeon.</title>
        <authorList>
            <person name="Mardanov A.V."/>
            <person name="Slododkina G.B."/>
            <person name="Slobodkin A.I."/>
            <person name="Beletsky A.V."/>
            <person name="Gavrilov S.N."/>
            <person name="Kublanov I.V."/>
            <person name="Bonch-Osmolovskaya E.A."/>
            <person name="Skryabin K.G."/>
            <person name="Ravin N.V."/>
        </authorList>
    </citation>
    <scope>NUCLEOTIDE SEQUENCE [LARGE SCALE GENOMIC DNA]</scope>
    <source>
        <strain evidence="5 6">SBH6</strain>
    </source>
</reference>
<evidence type="ECO:0000256" key="2">
    <source>
        <dbReference type="PROSITE-ProRule" id="PRU00703"/>
    </source>
</evidence>
<evidence type="ECO:0000259" key="4">
    <source>
        <dbReference type="PROSITE" id="PS51371"/>
    </source>
</evidence>
<gene>
    <name evidence="5" type="ORF">GACE_1989</name>
</gene>
<protein>
    <submittedName>
        <fullName evidence="5">CAP family transcription factor</fullName>
    </submittedName>
</protein>
<dbReference type="HOGENOM" id="CLU_518395_0_0_2"/>
<feature type="domain" description="Cyclic nucleotide-binding" evidence="3">
    <location>
        <begin position="16"/>
        <end position="114"/>
    </location>
</feature>
<feature type="domain" description="CBS" evidence="4">
    <location>
        <begin position="220"/>
        <end position="275"/>
    </location>
</feature>
<dbReference type="RefSeq" id="WP_048093096.1">
    <property type="nucleotide sequence ID" value="NZ_CP009552.1"/>
</dbReference>
<evidence type="ECO:0000313" key="6">
    <source>
        <dbReference type="Proteomes" id="UP000030624"/>
    </source>
</evidence>
<dbReference type="PANTHER" id="PTHR43080">
    <property type="entry name" value="CBS DOMAIN-CONTAINING PROTEIN CBSX3, MITOCHONDRIAL"/>
    <property type="match status" value="1"/>
</dbReference>
<dbReference type="CDD" id="cd00038">
    <property type="entry name" value="CAP_ED"/>
    <property type="match status" value="1"/>
</dbReference>
<dbReference type="Pfam" id="PF00027">
    <property type="entry name" value="cNMP_binding"/>
    <property type="match status" value="1"/>
</dbReference>
<dbReference type="InterPro" id="IPR000595">
    <property type="entry name" value="cNMP-bd_dom"/>
</dbReference>
<name>A0A0A7GGP7_GEOAI</name>
<sequence length="539" mass="61545">MNQILPPAEYLSKIKPFYYLNQEDIAYLVGKMSVSLYKSGKTVFKRGKVLDKIYLVRSGEIGLFHESELVETIGEGEFVGWTSALKREKTEFEGRAISDTICFEFKASDISKVLSNSQDFSDFVNNLISKRFGELVHSEENGVVKLFSLKISEVISKQPVTCMESDTLIDVIQLMDRHNVGSVIVLNSSKNPVGIITHSDVVRLVAGKMDNLSRQAGEVMTSPVQAVDVTSSLFDAYRKFVEYGINHLAVAENGKIVGVITVKNLLKHFEPQMSLLNLPRRIKELEKPGDIEAILNEVETTIRRFINLGFSYDRISSIIVPVTDSIVEKILTSRLSGERPTFAVIGSFGRREVEFPVSYELISFDGQNTGITEILEDFVSVSDLHAFRDDVEGLSRLVDSRYIYGEGKTYIRFREEIEKKMNSRREEIRDFLLEVSPRKLNYENCCEMVEKFARYMSILRGDFLSKSTADRLREAKIPDSKLSESASEAYMAMKFIRLKQRMFDKTERIENLIVKESIIYLRKYIDEVLRVVENGKRFV</sequence>
<dbReference type="Proteomes" id="UP000030624">
    <property type="component" value="Chromosome"/>
</dbReference>
<dbReference type="Pfam" id="PF00571">
    <property type="entry name" value="CBS"/>
    <property type="match status" value="2"/>
</dbReference>
<organism evidence="5 6">
    <name type="scientific">Geoglobus acetivorans</name>
    <dbReference type="NCBI Taxonomy" id="565033"/>
    <lineage>
        <taxon>Archaea</taxon>
        <taxon>Methanobacteriati</taxon>
        <taxon>Methanobacteriota</taxon>
        <taxon>Archaeoglobi</taxon>
        <taxon>Archaeoglobales</taxon>
        <taxon>Archaeoglobaceae</taxon>
        <taxon>Geoglobus</taxon>
    </lineage>
</organism>
<dbReference type="GeneID" id="24798562"/>
<dbReference type="InterPro" id="IPR051257">
    <property type="entry name" value="Diverse_CBS-Domain"/>
</dbReference>
<dbReference type="InterPro" id="IPR014710">
    <property type="entry name" value="RmlC-like_jellyroll"/>
</dbReference>
<dbReference type="SUPFAM" id="SSF51206">
    <property type="entry name" value="cAMP-binding domain-like"/>
    <property type="match status" value="1"/>
</dbReference>
<dbReference type="Gene3D" id="3.10.580.10">
    <property type="entry name" value="CBS-domain"/>
    <property type="match status" value="1"/>
</dbReference>
<proteinExistence type="predicted"/>
<feature type="domain" description="CBS" evidence="4">
    <location>
        <begin position="155"/>
        <end position="211"/>
    </location>
</feature>
<dbReference type="InterPro" id="IPR000644">
    <property type="entry name" value="CBS_dom"/>
</dbReference>
<keyword evidence="1 2" id="KW-0129">CBS domain</keyword>
<dbReference type="eggNOG" id="arCOG00631">
    <property type="taxonomic scope" value="Archaea"/>
</dbReference>
<dbReference type="STRING" id="565033.GACE_1989"/>
<dbReference type="SUPFAM" id="SSF54631">
    <property type="entry name" value="CBS-domain pair"/>
    <property type="match status" value="1"/>
</dbReference>
<dbReference type="EMBL" id="CP009552">
    <property type="protein sequence ID" value="AIY91013.1"/>
    <property type="molecule type" value="Genomic_DNA"/>
</dbReference>
<accession>A0A0A7GGP7</accession>
<dbReference type="InterPro" id="IPR046342">
    <property type="entry name" value="CBS_dom_sf"/>
</dbReference>
<dbReference type="InterPro" id="IPR018490">
    <property type="entry name" value="cNMP-bd_dom_sf"/>
</dbReference>
<dbReference type="SMART" id="SM00116">
    <property type="entry name" value="CBS"/>
    <property type="match status" value="2"/>
</dbReference>
<dbReference type="AlphaFoldDB" id="A0A0A7GGP7"/>
<evidence type="ECO:0000313" key="5">
    <source>
        <dbReference type="EMBL" id="AIY91013.1"/>
    </source>
</evidence>
<evidence type="ECO:0000256" key="1">
    <source>
        <dbReference type="ARBA" id="ARBA00023122"/>
    </source>
</evidence>
<dbReference type="SMART" id="SM00100">
    <property type="entry name" value="cNMP"/>
    <property type="match status" value="1"/>
</dbReference>